<organism evidence="3 4">
    <name type="scientific">Meridianimarinicoccus marinus</name>
    <dbReference type="NCBI Taxonomy" id="3231483"/>
    <lineage>
        <taxon>Bacteria</taxon>
        <taxon>Pseudomonadati</taxon>
        <taxon>Pseudomonadota</taxon>
        <taxon>Alphaproteobacteria</taxon>
        <taxon>Rhodobacterales</taxon>
        <taxon>Paracoccaceae</taxon>
        <taxon>Meridianimarinicoccus</taxon>
    </lineage>
</organism>
<protein>
    <submittedName>
        <fullName evidence="3">DUF4444 domain-containing protein</fullName>
    </submittedName>
</protein>
<dbReference type="RefSeq" id="WP_366192924.1">
    <property type="nucleotide sequence ID" value="NZ_JBFBVU010000010.1"/>
</dbReference>
<dbReference type="Pfam" id="PF14563">
    <property type="entry name" value="DUF4444"/>
    <property type="match status" value="1"/>
</dbReference>
<dbReference type="Gene3D" id="2.30.30.100">
    <property type="match status" value="1"/>
</dbReference>
<dbReference type="InterPro" id="IPR004143">
    <property type="entry name" value="BPL_LPL_catalytic"/>
</dbReference>
<dbReference type="InterPro" id="IPR028044">
    <property type="entry name" value="DUF4444"/>
</dbReference>
<evidence type="ECO:0000313" key="3">
    <source>
        <dbReference type="EMBL" id="MEV8467150.1"/>
    </source>
</evidence>
<comment type="caution">
    <text evidence="3">The sequence shown here is derived from an EMBL/GenBank/DDBJ whole genome shotgun (WGS) entry which is preliminary data.</text>
</comment>
<evidence type="ECO:0000313" key="4">
    <source>
        <dbReference type="Proteomes" id="UP001553161"/>
    </source>
</evidence>
<proteinExistence type="predicted"/>
<gene>
    <name evidence="3" type="ORF">AB0T83_10195</name>
</gene>
<keyword evidence="4" id="KW-1185">Reference proteome</keyword>
<evidence type="ECO:0000259" key="1">
    <source>
        <dbReference type="Pfam" id="PF14563"/>
    </source>
</evidence>
<feature type="domain" description="BPL/LPL catalytic" evidence="2">
    <location>
        <begin position="13"/>
        <end position="193"/>
    </location>
</feature>
<evidence type="ECO:0000259" key="2">
    <source>
        <dbReference type="Pfam" id="PF16917"/>
    </source>
</evidence>
<feature type="domain" description="DUF4444" evidence="1">
    <location>
        <begin position="207"/>
        <end position="240"/>
    </location>
</feature>
<dbReference type="Proteomes" id="UP001553161">
    <property type="component" value="Unassembled WGS sequence"/>
</dbReference>
<sequence length="240" mass="25436">MTDLDAPPGDPVFPPLFSGLAVTGATDPFDTARMQAARGCDAGLVVYNVQADRLRAAVVLAPEVPLAQALTMLPLAAVGFQNALGALAPPEVAVHTSWDGALYLNGARCGGLRVAAANDAADALPDWLVIGLDLPLIELSEDPGLTPDSTALFAEGCVDVHPVHLLEAWTRHMLVWINRWEDGGARVLHDDWRGIARGIGAPLDIQSRSGTFLGVDEDFGLLLRDAETTHLIPLTTLLED</sequence>
<dbReference type="Gene3D" id="3.30.930.10">
    <property type="entry name" value="Bira Bifunctional Protein, Domain 2"/>
    <property type="match status" value="1"/>
</dbReference>
<dbReference type="SUPFAM" id="SSF55681">
    <property type="entry name" value="Class II aaRS and biotin synthetases"/>
    <property type="match status" value="1"/>
</dbReference>
<dbReference type="Pfam" id="PF16917">
    <property type="entry name" value="BPL_LplA_LipB_2"/>
    <property type="match status" value="1"/>
</dbReference>
<name>A0ABV3L6E0_9RHOB</name>
<dbReference type="EMBL" id="JBFBVU010000010">
    <property type="protein sequence ID" value="MEV8467150.1"/>
    <property type="molecule type" value="Genomic_DNA"/>
</dbReference>
<accession>A0ABV3L6E0</accession>
<reference evidence="3 4" key="1">
    <citation type="submission" date="2024-07" db="EMBL/GenBank/DDBJ databases">
        <authorList>
            <person name="Kang M."/>
        </authorList>
    </citation>
    <scope>NUCLEOTIDE SEQUENCE [LARGE SCALE GENOMIC DNA]</scope>
    <source>
        <strain evidence="3 4">DFM31</strain>
    </source>
</reference>
<dbReference type="InterPro" id="IPR045864">
    <property type="entry name" value="aa-tRNA-synth_II/BPL/LPL"/>
</dbReference>